<dbReference type="STRING" id="1471761.B0W44_03635"/>
<keyword evidence="4" id="KW-1185">Reference proteome</keyword>
<evidence type="ECO:0000313" key="3">
    <source>
        <dbReference type="EMBL" id="AQS54997.1"/>
    </source>
</evidence>
<dbReference type="OrthoDB" id="9938339at2"/>
<reference evidence="3 4" key="1">
    <citation type="journal article" date="2015" name="Int. J. Syst. Evol. Microbiol.">
        <title>Novibacillus thermophilus gen. nov., sp. nov., a Gram-staining-negative and moderately thermophilic member of the family Thermoactinomycetaceae.</title>
        <authorList>
            <person name="Yang G."/>
            <person name="Chen J."/>
            <person name="Zhou S."/>
        </authorList>
    </citation>
    <scope>NUCLEOTIDE SEQUENCE [LARGE SCALE GENOMIC DNA]</scope>
    <source>
        <strain evidence="3 4">SG-1</strain>
    </source>
</reference>
<dbReference type="AlphaFoldDB" id="A0A1U9K4M1"/>
<dbReference type="Pfam" id="PF26347">
    <property type="entry name" value="YtrI_sporulation"/>
    <property type="match status" value="1"/>
</dbReference>
<protein>
    <recommendedName>
        <fullName evidence="2">Sporulation membrane protein YtrI C-terminal domain-containing protein</fullName>
    </recommendedName>
</protein>
<feature type="coiled-coil region" evidence="1">
    <location>
        <begin position="41"/>
        <end position="75"/>
    </location>
</feature>
<proteinExistence type="predicted"/>
<evidence type="ECO:0000259" key="2">
    <source>
        <dbReference type="Pfam" id="PF26347"/>
    </source>
</evidence>
<keyword evidence="1" id="KW-0175">Coiled coil</keyword>
<organism evidence="3 4">
    <name type="scientific">Novibacillus thermophilus</name>
    <dbReference type="NCBI Taxonomy" id="1471761"/>
    <lineage>
        <taxon>Bacteria</taxon>
        <taxon>Bacillati</taxon>
        <taxon>Bacillota</taxon>
        <taxon>Bacilli</taxon>
        <taxon>Bacillales</taxon>
        <taxon>Thermoactinomycetaceae</taxon>
        <taxon>Novibacillus</taxon>
    </lineage>
</organism>
<dbReference type="KEGG" id="ntr:B0W44_03635"/>
<dbReference type="EMBL" id="CP019699">
    <property type="protein sequence ID" value="AQS54997.1"/>
    <property type="molecule type" value="Genomic_DNA"/>
</dbReference>
<dbReference type="InterPro" id="IPR058620">
    <property type="entry name" value="YtrI_C"/>
</dbReference>
<evidence type="ECO:0000256" key="1">
    <source>
        <dbReference type="SAM" id="Coils"/>
    </source>
</evidence>
<accession>A0A1U9K4M1</accession>
<evidence type="ECO:0000313" key="4">
    <source>
        <dbReference type="Proteomes" id="UP000188603"/>
    </source>
</evidence>
<feature type="domain" description="Sporulation membrane protein YtrI C-terminal" evidence="2">
    <location>
        <begin position="79"/>
        <end position="164"/>
    </location>
</feature>
<gene>
    <name evidence="3" type="ORF">B0W44_03635</name>
</gene>
<dbReference type="Proteomes" id="UP000188603">
    <property type="component" value="Chromosome"/>
</dbReference>
<name>A0A1U9K4M1_9BACL</name>
<dbReference type="RefSeq" id="WP_077718814.1">
    <property type="nucleotide sequence ID" value="NZ_CP019699.1"/>
</dbReference>
<sequence length="174" mass="20462">MKRVDVRGTRWWRSATKLAACFLLGASAGGAVMLVLLGDQVDQLYAELHKRNNELQQLQDELESLQEELSVEQKEEAIQGIDLNLLERRDQNLNKVTREMINAEVYQWLKQMNIIGEPVSRYEELPQFFRETINHHTVKLDQKEYQLRFEAVSIGSRIRIWFYVQEVVDDVAIW</sequence>